<dbReference type="PANTHER" id="PTHR13328">
    <property type="entry name" value="NEGATIVE ELONGATION FACTOR A NELF-A"/>
    <property type="match status" value="1"/>
</dbReference>
<feature type="region of interest" description="Disordered" evidence="1">
    <location>
        <begin position="10"/>
        <end position="38"/>
    </location>
</feature>
<feature type="transmembrane region" description="Helical" evidence="2">
    <location>
        <begin position="201"/>
        <end position="220"/>
    </location>
</feature>
<keyword evidence="4" id="KW-1185">Reference proteome</keyword>
<sequence length="632" mass="60176">MTFPAIAALTWPAQPGPPAPPPPPPPADTGGGESGGGIGDVLGNPIASMAESAFDAAMQKVWDGGVWLLKGAFTLADNVSQVDAATAMGGEGSGALWPSMVWLSAMIALGLFFYQIASVAIRGGRGMFRAVSGPIQFGIAVAITTGTVATLLTAADGLTTMFLQTGLDSANFSAVMDNPDFAARVGENPDLGDAEDNVRSMILGLAAVFGVIPAGLGFALQMIFRYAAVLLLVATIPISAAGLVADATASWFWRALRWLLAAILLKPALALVLVIGVNMMARATGVAGMLAGTAILLISVFCPMVIYRLLAFVDPGTGAGMALRSAGSGGGSSEPGSDGGTSESINTARQADAARGPGGGGESSAVGGELGGSTASPAAAGRAGAAGGGGSAAGGGAAGGGAAAGGGTAGGAAAAGGASGGAAAAGAGAVGGVAAAAVVGGYLATKAAAQAAGGYASGQMAQTGIGHPGPAPSAGPSGAQIGAAASGANASANSTPGPDGTYASGGETSPIEPTSPGGTSGGESAGPEPPSVGSGPPEVGRPEPGSTAAIESSGGSNPPPEAPPAVAGPDGAETRTTPPAPREPGSTTPPADRQQATAPPSPPSTPPGPATSPRRTDPGPGTRPDPPREERR</sequence>
<feature type="compositionally biased region" description="Low complexity" evidence="1">
    <location>
        <begin position="472"/>
        <end position="497"/>
    </location>
</feature>
<gene>
    <name evidence="3" type="ORF">EV383_6215</name>
</gene>
<organism evidence="3 4">
    <name type="scientific">Pseudonocardia sediminis</name>
    <dbReference type="NCBI Taxonomy" id="1397368"/>
    <lineage>
        <taxon>Bacteria</taxon>
        <taxon>Bacillati</taxon>
        <taxon>Actinomycetota</taxon>
        <taxon>Actinomycetes</taxon>
        <taxon>Pseudonocardiales</taxon>
        <taxon>Pseudonocardiaceae</taxon>
        <taxon>Pseudonocardia</taxon>
    </lineage>
</organism>
<feature type="transmembrane region" description="Helical" evidence="2">
    <location>
        <begin position="289"/>
        <end position="310"/>
    </location>
</feature>
<comment type="caution">
    <text evidence="3">The sequence shown here is derived from an EMBL/GenBank/DDBJ whole genome shotgun (WGS) entry which is preliminary data.</text>
</comment>
<feature type="transmembrane region" description="Helical" evidence="2">
    <location>
        <begin position="258"/>
        <end position="277"/>
    </location>
</feature>
<accession>A0A4Q7UC37</accession>
<feature type="compositionally biased region" description="Gly residues" evidence="1">
    <location>
        <begin position="29"/>
        <end position="38"/>
    </location>
</feature>
<feature type="transmembrane region" description="Helical" evidence="2">
    <location>
        <begin position="227"/>
        <end position="252"/>
    </location>
</feature>
<keyword evidence="2" id="KW-0472">Membrane</keyword>
<proteinExistence type="predicted"/>
<name>A0A4Q7UC37_PSEST</name>
<protein>
    <recommendedName>
        <fullName evidence="5">TrbL/VirB6 plasmid conjugal transfer protein</fullName>
    </recommendedName>
</protein>
<evidence type="ECO:0000313" key="4">
    <source>
        <dbReference type="Proteomes" id="UP000291591"/>
    </source>
</evidence>
<feature type="region of interest" description="Disordered" evidence="1">
    <location>
        <begin position="464"/>
        <end position="632"/>
    </location>
</feature>
<keyword evidence="2" id="KW-0812">Transmembrane</keyword>
<dbReference type="EMBL" id="SHKL01000002">
    <property type="protein sequence ID" value="RZT75475.1"/>
    <property type="molecule type" value="Genomic_DNA"/>
</dbReference>
<feature type="compositionally biased region" description="Pro residues" evidence="1">
    <location>
        <begin position="599"/>
        <end position="610"/>
    </location>
</feature>
<evidence type="ECO:0000256" key="2">
    <source>
        <dbReference type="SAM" id="Phobius"/>
    </source>
</evidence>
<evidence type="ECO:0000256" key="1">
    <source>
        <dbReference type="SAM" id="MobiDB-lite"/>
    </source>
</evidence>
<feature type="transmembrane region" description="Helical" evidence="2">
    <location>
        <begin position="135"/>
        <end position="155"/>
    </location>
</feature>
<keyword evidence="2" id="KW-1133">Transmembrane helix</keyword>
<feature type="compositionally biased region" description="Low complexity" evidence="1">
    <location>
        <begin position="531"/>
        <end position="556"/>
    </location>
</feature>
<feature type="compositionally biased region" description="Low complexity" evidence="1">
    <location>
        <begin position="564"/>
        <end position="577"/>
    </location>
</feature>
<feature type="compositionally biased region" description="Gly residues" evidence="1">
    <location>
        <begin position="327"/>
        <end position="339"/>
    </location>
</feature>
<evidence type="ECO:0000313" key="3">
    <source>
        <dbReference type="EMBL" id="RZT75475.1"/>
    </source>
</evidence>
<feature type="transmembrane region" description="Helical" evidence="2">
    <location>
        <begin position="95"/>
        <end position="114"/>
    </location>
</feature>
<reference evidence="3 4" key="1">
    <citation type="submission" date="2019-02" db="EMBL/GenBank/DDBJ databases">
        <title>Sequencing the genomes of 1000 actinobacteria strains.</title>
        <authorList>
            <person name="Klenk H.-P."/>
        </authorList>
    </citation>
    <scope>NUCLEOTIDE SEQUENCE [LARGE SCALE GENOMIC DNA]</scope>
    <source>
        <strain evidence="3 4">DSM 45779</strain>
    </source>
</reference>
<dbReference type="InterPro" id="IPR052828">
    <property type="entry name" value="NELF-A_domain"/>
</dbReference>
<dbReference type="Proteomes" id="UP000291591">
    <property type="component" value="Unassembled WGS sequence"/>
</dbReference>
<feature type="region of interest" description="Disordered" evidence="1">
    <location>
        <begin position="324"/>
        <end position="383"/>
    </location>
</feature>
<dbReference type="PANTHER" id="PTHR13328:SF4">
    <property type="entry name" value="NEGATIVE ELONGATION FACTOR A"/>
    <property type="match status" value="1"/>
</dbReference>
<evidence type="ECO:0008006" key="5">
    <source>
        <dbReference type="Google" id="ProtNLM"/>
    </source>
</evidence>
<dbReference type="AlphaFoldDB" id="A0A4Q7UC37"/>
<feature type="compositionally biased region" description="Pro residues" evidence="1">
    <location>
        <begin position="14"/>
        <end position="27"/>
    </location>
</feature>
<feature type="compositionally biased region" description="Low complexity" evidence="1">
    <location>
        <begin position="363"/>
        <end position="383"/>
    </location>
</feature>